<dbReference type="Proteomes" id="UP000064525">
    <property type="component" value="Chromosome I"/>
</dbReference>
<protein>
    <submittedName>
        <fullName evidence="1">Uncharacterized protein</fullName>
    </submittedName>
</protein>
<dbReference type="EMBL" id="LN907858">
    <property type="protein sequence ID" value="CUU39151.1"/>
    <property type="molecule type" value="Genomic_DNA"/>
</dbReference>
<dbReference type="KEGG" id="hty:BN2458_PEG0264"/>
<organism evidence="1 2">
    <name type="scientific">Helicobacter typhlonius</name>
    <dbReference type="NCBI Taxonomy" id="76936"/>
    <lineage>
        <taxon>Bacteria</taxon>
        <taxon>Pseudomonadati</taxon>
        <taxon>Campylobacterota</taxon>
        <taxon>Epsilonproteobacteria</taxon>
        <taxon>Campylobacterales</taxon>
        <taxon>Helicobacteraceae</taxon>
        <taxon>Helicobacter</taxon>
    </lineage>
</organism>
<evidence type="ECO:0000313" key="1">
    <source>
        <dbReference type="EMBL" id="CUU39151.1"/>
    </source>
</evidence>
<name>A0A0S4PS73_9HELI</name>
<reference evidence="2" key="1">
    <citation type="submission" date="2015-11" db="EMBL/GenBank/DDBJ databases">
        <authorList>
            <person name="Anvar S.Y."/>
        </authorList>
    </citation>
    <scope>NUCLEOTIDE SEQUENCE [LARGE SCALE GENOMIC DNA]</scope>
</reference>
<proteinExistence type="predicted"/>
<sequence length="43" mass="4975">MMWSFKSPRTPIHRPILATKRSGELCFILDSISLKFYNLGFGD</sequence>
<accession>A0A0S4PS73</accession>
<dbReference type="AlphaFoldDB" id="A0A0S4PS73"/>
<gene>
    <name evidence="1" type="ORF">BN2458_PEG0264</name>
</gene>
<evidence type="ECO:0000313" key="2">
    <source>
        <dbReference type="Proteomes" id="UP000064525"/>
    </source>
</evidence>